<accession>A0A8U0HT57</accession>
<dbReference type="GeneID" id="72186695"/>
<dbReference type="AlphaFoldDB" id="A0A8U0HT57"/>
<reference evidence="2 3" key="1">
    <citation type="submission" date="2022-04" db="EMBL/GenBank/DDBJ databases">
        <title>Diverse halophilic archaea isolated from saline environments.</title>
        <authorList>
            <person name="Cui H.-L."/>
        </authorList>
    </citation>
    <scope>NUCLEOTIDE SEQUENCE [LARGE SCALE GENOMIC DNA]</scope>
    <source>
        <strain evidence="2 3">XZYJT49</strain>
    </source>
</reference>
<dbReference type="KEGG" id="halx:M0R89_15810"/>
<dbReference type="EMBL" id="CP096659">
    <property type="protein sequence ID" value="UPV73991.1"/>
    <property type="molecule type" value="Genomic_DNA"/>
</dbReference>
<proteinExistence type="predicted"/>
<evidence type="ECO:0000313" key="3">
    <source>
        <dbReference type="Proteomes" id="UP000830729"/>
    </source>
</evidence>
<protein>
    <submittedName>
        <fullName evidence="2">Uncharacterized protein</fullName>
    </submittedName>
</protein>
<feature type="region of interest" description="Disordered" evidence="1">
    <location>
        <begin position="1"/>
        <end position="23"/>
    </location>
</feature>
<evidence type="ECO:0000313" key="2">
    <source>
        <dbReference type="EMBL" id="UPV73991.1"/>
    </source>
</evidence>
<name>A0A8U0HT57_9EURY</name>
<dbReference type="Proteomes" id="UP000830729">
    <property type="component" value="Chromosome"/>
</dbReference>
<organism evidence="2 3">
    <name type="scientific">Halorussus limi</name>
    <dbReference type="NCBI Taxonomy" id="2938695"/>
    <lineage>
        <taxon>Archaea</taxon>
        <taxon>Methanobacteriati</taxon>
        <taxon>Methanobacteriota</taxon>
        <taxon>Stenosarchaea group</taxon>
        <taxon>Halobacteria</taxon>
        <taxon>Halobacteriales</taxon>
        <taxon>Haladaptataceae</taxon>
        <taxon>Halorussus</taxon>
    </lineage>
</organism>
<sequence>MSSAKQDFQTAVDKGPSRDEREDAIDSLAASGACDKLAILVQMGGLDGALRRRALNSMANAGCGDLLRTLAADGGLGEPLQSDAESLLDE</sequence>
<dbReference type="RefSeq" id="WP_248650041.1">
    <property type="nucleotide sequence ID" value="NZ_CP096659.1"/>
</dbReference>
<gene>
    <name evidence="2" type="ORF">M0R89_15810</name>
</gene>
<evidence type="ECO:0000256" key="1">
    <source>
        <dbReference type="SAM" id="MobiDB-lite"/>
    </source>
</evidence>
<keyword evidence="3" id="KW-1185">Reference proteome</keyword>